<gene>
    <name evidence="2" type="ORF">C7H85_16835</name>
</gene>
<reference evidence="2 3" key="1">
    <citation type="submission" date="2018-03" db="EMBL/GenBank/DDBJ databases">
        <title>The draft genome of Zobellella sp. 59N8.</title>
        <authorList>
            <person name="Liu L."/>
            <person name="Li L."/>
            <person name="Zhang X."/>
            <person name="Liang L."/>
            <person name="Wang T."/>
        </authorList>
    </citation>
    <scope>NUCLEOTIDE SEQUENCE [LARGE SCALE GENOMIC DNA]</scope>
    <source>
        <strain evidence="2 3">59N8</strain>
    </source>
</reference>
<dbReference type="AlphaFoldDB" id="A0A2P7QXE7"/>
<dbReference type="Pfam" id="PF04246">
    <property type="entry name" value="RseC_MucC"/>
    <property type="match status" value="1"/>
</dbReference>
<comment type="caution">
    <text evidence="2">The sequence shown here is derived from an EMBL/GenBank/DDBJ whole genome shotgun (WGS) entry which is preliminary data.</text>
</comment>
<proteinExistence type="predicted"/>
<accession>A0A2P7QXE7</accession>
<evidence type="ECO:0000313" key="3">
    <source>
        <dbReference type="Proteomes" id="UP000240243"/>
    </source>
</evidence>
<dbReference type="InterPro" id="IPR026268">
    <property type="entry name" value="RseC"/>
</dbReference>
<protein>
    <submittedName>
        <fullName evidence="2">Uncharacterized protein</fullName>
    </submittedName>
</protein>
<dbReference type="InterPro" id="IPR007359">
    <property type="entry name" value="SigmaE_reg_RseC_MucC"/>
</dbReference>
<sequence length="149" mass="15230">MIEEVATVMAVTPEGVEVACFSKSACGQCRQNSQCGTGLVAKALPGRSHRFFIATELSLRVGAQVRIGIPEQSLIRSAALIYLLPLLCLLLAALLASTLPGAGDGSTVLGALLGAGLGFGLAARLARRRDLGLAGPVILGPLIPVANID</sequence>
<dbReference type="PANTHER" id="PTHR35867">
    <property type="entry name" value="PROTEIN RSEC"/>
    <property type="match status" value="1"/>
</dbReference>
<name>A0A2P7QXE7_9GAMM</name>
<feature type="transmembrane region" description="Helical" evidence="1">
    <location>
        <begin position="74"/>
        <end position="96"/>
    </location>
</feature>
<dbReference type="PANTHER" id="PTHR35867:SF1">
    <property type="entry name" value="PROTEIN RSEC"/>
    <property type="match status" value="1"/>
</dbReference>
<dbReference type="Proteomes" id="UP000240243">
    <property type="component" value="Unassembled WGS sequence"/>
</dbReference>
<keyword evidence="1" id="KW-0812">Transmembrane</keyword>
<dbReference type="OrthoDB" id="9795854at2"/>
<keyword evidence="3" id="KW-1185">Reference proteome</keyword>
<evidence type="ECO:0000256" key="1">
    <source>
        <dbReference type="SAM" id="Phobius"/>
    </source>
</evidence>
<evidence type="ECO:0000313" key="2">
    <source>
        <dbReference type="EMBL" id="PSJ42646.1"/>
    </source>
</evidence>
<dbReference type="EMBL" id="PXYG01000009">
    <property type="protein sequence ID" value="PSJ42646.1"/>
    <property type="molecule type" value="Genomic_DNA"/>
</dbReference>
<dbReference type="PIRSF" id="PIRSF004923">
    <property type="entry name" value="RseC"/>
    <property type="match status" value="1"/>
</dbReference>
<dbReference type="RefSeq" id="WP_106730864.1">
    <property type="nucleotide sequence ID" value="NZ_PXYG01000009.1"/>
</dbReference>
<feature type="transmembrane region" description="Helical" evidence="1">
    <location>
        <begin position="108"/>
        <end position="126"/>
    </location>
</feature>
<organism evidence="2 3">
    <name type="scientific">Zobellella endophytica</name>
    <dbReference type="NCBI Taxonomy" id="2116700"/>
    <lineage>
        <taxon>Bacteria</taxon>
        <taxon>Pseudomonadati</taxon>
        <taxon>Pseudomonadota</taxon>
        <taxon>Gammaproteobacteria</taxon>
        <taxon>Aeromonadales</taxon>
        <taxon>Aeromonadaceae</taxon>
        <taxon>Zobellella</taxon>
    </lineage>
</organism>
<keyword evidence="1" id="KW-1133">Transmembrane helix</keyword>
<keyword evidence="1" id="KW-0472">Membrane</keyword>